<keyword evidence="5 6" id="KW-0472">Membrane</keyword>
<accession>A0A1A7C5E8</accession>
<dbReference type="InterPro" id="IPR001763">
    <property type="entry name" value="Rhodanese-like_dom"/>
</dbReference>
<protein>
    <submittedName>
        <fullName evidence="8">Membrane protein DedA, SNARE-associated domain</fullName>
    </submittedName>
</protein>
<dbReference type="PANTHER" id="PTHR42709:SF6">
    <property type="entry name" value="UNDECAPRENYL PHOSPHATE TRANSPORTER A"/>
    <property type="match status" value="1"/>
</dbReference>
<evidence type="ECO:0000313" key="9">
    <source>
        <dbReference type="Proteomes" id="UP000092713"/>
    </source>
</evidence>
<proteinExistence type="predicted"/>
<dbReference type="GO" id="GO:0004792">
    <property type="term" value="F:thiosulfate-cyanide sulfurtransferase activity"/>
    <property type="evidence" value="ECO:0007669"/>
    <property type="project" value="InterPro"/>
</dbReference>
<name>A0A1A7C5E8_9BURK</name>
<evidence type="ECO:0000256" key="4">
    <source>
        <dbReference type="ARBA" id="ARBA00022989"/>
    </source>
</evidence>
<dbReference type="Pfam" id="PF00581">
    <property type="entry name" value="Rhodanese"/>
    <property type="match status" value="1"/>
</dbReference>
<keyword evidence="2" id="KW-1003">Cell membrane</keyword>
<dbReference type="Proteomes" id="UP000092713">
    <property type="component" value="Unassembled WGS sequence"/>
</dbReference>
<evidence type="ECO:0000259" key="7">
    <source>
        <dbReference type="PROSITE" id="PS50206"/>
    </source>
</evidence>
<dbReference type="PATRIC" id="fig|1747903.4.peg.3600"/>
<keyword evidence="9" id="KW-1185">Reference proteome</keyword>
<feature type="transmembrane region" description="Helical" evidence="6">
    <location>
        <begin position="167"/>
        <end position="189"/>
    </location>
</feature>
<gene>
    <name evidence="8" type="ORF">ASR47_101335</name>
</gene>
<dbReference type="InterPro" id="IPR036873">
    <property type="entry name" value="Rhodanese-like_dom_sf"/>
</dbReference>
<dbReference type="GO" id="GO:0005886">
    <property type="term" value="C:plasma membrane"/>
    <property type="evidence" value="ECO:0007669"/>
    <property type="project" value="UniProtKB-SubCell"/>
</dbReference>
<feature type="domain" description="Rhodanese" evidence="7">
    <location>
        <begin position="217"/>
        <end position="308"/>
    </location>
</feature>
<evidence type="ECO:0000256" key="2">
    <source>
        <dbReference type="ARBA" id="ARBA00022475"/>
    </source>
</evidence>
<dbReference type="CDD" id="cd01444">
    <property type="entry name" value="GlpE_ST"/>
    <property type="match status" value="1"/>
</dbReference>
<dbReference type="Gene3D" id="3.40.250.10">
    <property type="entry name" value="Rhodanese-like domain"/>
    <property type="match status" value="1"/>
</dbReference>
<keyword evidence="3 6" id="KW-0812">Transmembrane</keyword>
<dbReference type="Pfam" id="PF09335">
    <property type="entry name" value="VTT_dom"/>
    <property type="match status" value="1"/>
</dbReference>
<dbReference type="AlphaFoldDB" id="A0A1A7C5E8"/>
<organism evidence="8 9">
    <name type="scientific">Janthinobacterium psychrotolerans</name>
    <dbReference type="NCBI Taxonomy" id="1747903"/>
    <lineage>
        <taxon>Bacteria</taxon>
        <taxon>Pseudomonadati</taxon>
        <taxon>Pseudomonadota</taxon>
        <taxon>Betaproteobacteria</taxon>
        <taxon>Burkholderiales</taxon>
        <taxon>Oxalobacteraceae</taxon>
        <taxon>Janthinobacterium</taxon>
    </lineage>
</organism>
<dbReference type="InterPro" id="IPR032816">
    <property type="entry name" value="VTT_dom"/>
</dbReference>
<reference evidence="8 9" key="1">
    <citation type="submission" date="2016-04" db="EMBL/GenBank/DDBJ databases">
        <title>Draft genome sequence of Janthinobacterium psychrotolerans sp. nov., isolated from freshwater sediments in Denmark.</title>
        <authorList>
            <person name="Gong X."/>
            <person name="Skrivergaard S."/>
            <person name="Korsgaard B.S."/>
            <person name="Schreiber L."/>
            <person name="Marshall I.P."/>
            <person name="Finster K."/>
            <person name="Schramm A."/>
        </authorList>
    </citation>
    <scope>NUCLEOTIDE SEQUENCE [LARGE SCALE GENOMIC DNA]</scope>
    <source>
        <strain evidence="8 9">S3-2</strain>
    </source>
</reference>
<dbReference type="PANTHER" id="PTHR42709">
    <property type="entry name" value="ALKALINE PHOSPHATASE LIKE PROTEIN"/>
    <property type="match status" value="1"/>
</dbReference>
<dbReference type="RefSeq" id="WP_065307326.1">
    <property type="nucleotide sequence ID" value="NZ_LOCQ01000050.1"/>
</dbReference>
<dbReference type="SUPFAM" id="SSF52821">
    <property type="entry name" value="Rhodanese/Cell cycle control phosphatase"/>
    <property type="match status" value="1"/>
</dbReference>
<evidence type="ECO:0000256" key="5">
    <source>
        <dbReference type="ARBA" id="ARBA00023136"/>
    </source>
</evidence>
<dbReference type="EMBL" id="LOCQ01000050">
    <property type="protein sequence ID" value="OBV39980.1"/>
    <property type="molecule type" value="Genomic_DNA"/>
</dbReference>
<dbReference type="InterPro" id="IPR051311">
    <property type="entry name" value="DedA_domain"/>
</dbReference>
<feature type="transmembrane region" description="Helical" evidence="6">
    <location>
        <begin position="12"/>
        <end position="38"/>
    </location>
</feature>
<dbReference type="STRING" id="1747903.ASR47_101335"/>
<comment type="subcellular location">
    <subcellularLocation>
        <location evidence="1">Cell membrane</location>
        <topology evidence="1">Multi-pass membrane protein</topology>
    </subcellularLocation>
</comment>
<sequence>MPNLIFLLEHYGILIVFGIVLVEQLGLPIPAFPILVVAGALSVDGDMNGALVLAAGLAACLISDLTWFRAGRHFGKRILRLLCRISLSPDYCVSQTEDKFKRWGPKALIVSKFVPGFNTIAAPMSGAMGTPASRFFMYAGLGGLLWCGTGILIGVIFHASVEKVLDLLSTMGSTALLILATLLGLFLLYKYLERRRFRQALQVERISIAELLDLIDQGHEPLIVDARSATAQALEPAVPGALFFNGKEPVPALIGLDKDRHIVVYCSCPNDVTAAQVAKLLNEHGFHRARPLHGGLDAWNAVYRSDEPASAGLLNEGLVS</sequence>
<dbReference type="SMART" id="SM00450">
    <property type="entry name" value="RHOD"/>
    <property type="match status" value="1"/>
</dbReference>
<evidence type="ECO:0000256" key="3">
    <source>
        <dbReference type="ARBA" id="ARBA00022692"/>
    </source>
</evidence>
<evidence type="ECO:0000256" key="1">
    <source>
        <dbReference type="ARBA" id="ARBA00004651"/>
    </source>
</evidence>
<dbReference type="GO" id="GO:0005737">
    <property type="term" value="C:cytoplasm"/>
    <property type="evidence" value="ECO:0007669"/>
    <property type="project" value="InterPro"/>
</dbReference>
<feature type="transmembrane region" description="Helical" evidence="6">
    <location>
        <begin position="135"/>
        <end position="161"/>
    </location>
</feature>
<dbReference type="OrthoDB" id="21108at2"/>
<feature type="transmembrane region" description="Helical" evidence="6">
    <location>
        <begin position="50"/>
        <end position="70"/>
    </location>
</feature>
<comment type="caution">
    <text evidence="8">The sequence shown here is derived from an EMBL/GenBank/DDBJ whole genome shotgun (WGS) entry which is preliminary data.</text>
</comment>
<evidence type="ECO:0000313" key="8">
    <source>
        <dbReference type="EMBL" id="OBV39980.1"/>
    </source>
</evidence>
<dbReference type="PROSITE" id="PS50206">
    <property type="entry name" value="RHODANESE_3"/>
    <property type="match status" value="1"/>
</dbReference>
<dbReference type="InterPro" id="IPR023695">
    <property type="entry name" value="Thiosulf_sulfurTrfase"/>
</dbReference>
<evidence type="ECO:0000256" key="6">
    <source>
        <dbReference type="SAM" id="Phobius"/>
    </source>
</evidence>
<keyword evidence="4 6" id="KW-1133">Transmembrane helix</keyword>